<sequence length="226" mass="26167">MRKPYNSPKDVFLESSLFSKDPLEQFKHWFEEASSNPQIKEANAMCLATASKSGRPSARVVLLKGFGVDGFKFFTNYESRKAEDIKENPQVALSFYWEPLVRQVRIEGIVEKLSEEESTAYFQSRPLENQLGAWCSRQGSPITSRDVLEKRMVELRQEFPDTQEKLPKPPYWGGYCVIPDTFEFWQGQSNRVHDRIRFRKCSASDLVDGDLLHQGEGDWVYERLSP</sequence>
<comment type="pathway">
    <text evidence="3">Cofactor metabolism; pyridoxal 5'-phosphate salvage; pyridoxal 5'-phosphate from pyridoxamine 5'-phosphate: step 1/1.</text>
</comment>
<evidence type="ECO:0000259" key="13">
    <source>
        <dbReference type="Pfam" id="PF10590"/>
    </source>
</evidence>
<comment type="subunit">
    <text evidence="6">Homodimer.</text>
</comment>
<keyword evidence="9" id="KW-0288">FMN</keyword>
<evidence type="ECO:0000256" key="2">
    <source>
        <dbReference type="ARBA" id="ARBA00003691"/>
    </source>
</evidence>
<evidence type="ECO:0000256" key="6">
    <source>
        <dbReference type="ARBA" id="ARBA00011738"/>
    </source>
</evidence>
<dbReference type="PANTHER" id="PTHR10851">
    <property type="entry name" value="PYRIDOXINE-5-PHOSPHATE OXIDASE"/>
    <property type="match status" value="1"/>
</dbReference>
<dbReference type="NCBIfam" id="NF004231">
    <property type="entry name" value="PRK05679.1"/>
    <property type="match status" value="1"/>
</dbReference>
<comment type="similarity">
    <text evidence="5">Belongs to the pyridoxamine 5'-phosphate oxidase family.</text>
</comment>
<dbReference type="GO" id="GO:0010181">
    <property type="term" value="F:FMN binding"/>
    <property type="evidence" value="ECO:0007669"/>
    <property type="project" value="InterPro"/>
</dbReference>
<dbReference type="EC" id="1.4.3.5" evidence="7"/>
<comment type="pathway">
    <text evidence="4">Cofactor metabolism; pyridoxal 5'-phosphate salvage; pyridoxal 5'-phosphate from pyridoxine 5'-phosphate: step 1/1.</text>
</comment>
<gene>
    <name evidence="14" type="ORF">DSTB1V02_LOCUS4524</name>
</gene>
<evidence type="ECO:0000313" key="14">
    <source>
        <dbReference type="EMBL" id="CAD7244634.1"/>
    </source>
</evidence>
<dbReference type="HAMAP" id="MF_01629">
    <property type="entry name" value="PdxH"/>
    <property type="match status" value="1"/>
</dbReference>
<dbReference type="PIRSF" id="PIRSF000190">
    <property type="entry name" value="Pyd_amn-ph_oxd"/>
    <property type="match status" value="1"/>
</dbReference>
<dbReference type="Gene3D" id="2.30.110.10">
    <property type="entry name" value="Electron Transport, Fmn-binding Protein, Chain A"/>
    <property type="match status" value="1"/>
</dbReference>
<evidence type="ECO:0000256" key="7">
    <source>
        <dbReference type="ARBA" id="ARBA00012801"/>
    </source>
</evidence>
<dbReference type="SUPFAM" id="SSF50475">
    <property type="entry name" value="FMN-binding split barrel"/>
    <property type="match status" value="1"/>
</dbReference>
<proteinExistence type="inferred from homology"/>
<evidence type="ECO:0000256" key="8">
    <source>
        <dbReference type="ARBA" id="ARBA00022630"/>
    </source>
</evidence>
<comment type="function">
    <text evidence="2">Catalyzes the oxidation of either pyridoxine 5'-phosphate (PNP) or pyridoxamine 5'-phosphate (PMP) into pyridoxal 5'-phosphate (PLP).</text>
</comment>
<evidence type="ECO:0000259" key="12">
    <source>
        <dbReference type="Pfam" id="PF01243"/>
    </source>
</evidence>
<feature type="domain" description="Pyridoxine 5'-phosphate oxidase dimerisation C-terminal" evidence="13">
    <location>
        <begin position="172"/>
        <end position="226"/>
    </location>
</feature>
<dbReference type="PANTHER" id="PTHR10851:SF0">
    <property type="entry name" value="PYRIDOXINE-5'-PHOSPHATE OXIDASE"/>
    <property type="match status" value="1"/>
</dbReference>
<dbReference type="Proteomes" id="UP000677054">
    <property type="component" value="Unassembled WGS sequence"/>
</dbReference>
<dbReference type="NCBIfam" id="TIGR00558">
    <property type="entry name" value="pdxH"/>
    <property type="match status" value="1"/>
</dbReference>
<keyword evidence="8" id="KW-0285">Flavoprotein</keyword>
<organism evidence="14">
    <name type="scientific">Darwinula stevensoni</name>
    <dbReference type="NCBI Taxonomy" id="69355"/>
    <lineage>
        <taxon>Eukaryota</taxon>
        <taxon>Metazoa</taxon>
        <taxon>Ecdysozoa</taxon>
        <taxon>Arthropoda</taxon>
        <taxon>Crustacea</taxon>
        <taxon>Oligostraca</taxon>
        <taxon>Ostracoda</taxon>
        <taxon>Podocopa</taxon>
        <taxon>Podocopida</taxon>
        <taxon>Darwinulocopina</taxon>
        <taxon>Darwinuloidea</taxon>
        <taxon>Darwinulidae</taxon>
        <taxon>Darwinula</taxon>
    </lineage>
</organism>
<evidence type="ECO:0000256" key="5">
    <source>
        <dbReference type="ARBA" id="ARBA00007301"/>
    </source>
</evidence>
<protein>
    <recommendedName>
        <fullName evidence="7">pyridoxal 5'-phosphate synthase</fullName>
        <ecNumber evidence="7">1.4.3.5</ecNumber>
    </recommendedName>
</protein>
<keyword evidence="15" id="KW-1185">Reference proteome</keyword>
<evidence type="ECO:0000256" key="1">
    <source>
        <dbReference type="ARBA" id="ARBA00001917"/>
    </source>
</evidence>
<feature type="domain" description="Pyridoxamine 5'-phosphate oxidase N-terminal" evidence="12">
    <location>
        <begin position="38"/>
        <end position="157"/>
    </location>
</feature>
<dbReference type="OrthoDB" id="303614at2759"/>
<accession>A0A7R9A5Y2</accession>
<evidence type="ECO:0000256" key="10">
    <source>
        <dbReference type="ARBA" id="ARBA00023002"/>
    </source>
</evidence>
<evidence type="ECO:0000256" key="9">
    <source>
        <dbReference type="ARBA" id="ARBA00022643"/>
    </source>
</evidence>
<evidence type="ECO:0000256" key="4">
    <source>
        <dbReference type="ARBA" id="ARBA00005037"/>
    </source>
</evidence>
<dbReference type="InterPro" id="IPR012349">
    <property type="entry name" value="Split_barrel_FMN-bd"/>
</dbReference>
<keyword evidence="11" id="KW-0664">Pyridoxine biosynthesis</keyword>
<dbReference type="Pfam" id="PF01243">
    <property type="entry name" value="PNPOx_N"/>
    <property type="match status" value="1"/>
</dbReference>
<dbReference type="InterPro" id="IPR019740">
    <property type="entry name" value="Pyridox_Oxase_CS"/>
</dbReference>
<dbReference type="InterPro" id="IPR019576">
    <property type="entry name" value="Pyridoxamine_oxidase_dimer_C"/>
</dbReference>
<keyword evidence="10" id="KW-0560">Oxidoreductase</keyword>
<dbReference type="PROSITE" id="PS01064">
    <property type="entry name" value="PYRIDOX_OXIDASE"/>
    <property type="match status" value="1"/>
</dbReference>
<dbReference type="GO" id="GO:0008615">
    <property type="term" value="P:pyridoxine biosynthetic process"/>
    <property type="evidence" value="ECO:0007669"/>
    <property type="project" value="UniProtKB-KW"/>
</dbReference>
<dbReference type="InterPro" id="IPR011576">
    <property type="entry name" value="Pyridox_Oxase_N"/>
</dbReference>
<comment type="cofactor">
    <cofactor evidence="1">
        <name>FMN</name>
        <dbReference type="ChEBI" id="CHEBI:58210"/>
    </cofactor>
</comment>
<dbReference type="Pfam" id="PF10590">
    <property type="entry name" value="PNP_phzG_C"/>
    <property type="match status" value="1"/>
</dbReference>
<reference evidence="14" key="1">
    <citation type="submission" date="2020-11" db="EMBL/GenBank/DDBJ databases">
        <authorList>
            <person name="Tran Van P."/>
        </authorList>
    </citation>
    <scope>NUCLEOTIDE SEQUENCE</scope>
</reference>
<name>A0A7R9A5Y2_9CRUS</name>
<evidence type="ECO:0000256" key="3">
    <source>
        <dbReference type="ARBA" id="ARBA00004738"/>
    </source>
</evidence>
<dbReference type="EMBL" id="LR900191">
    <property type="protein sequence ID" value="CAD7244634.1"/>
    <property type="molecule type" value="Genomic_DNA"/>
</dbReference>
<dbReference type="UniPathway" id="UPA01068">
    <property type="reaction ID" value="UER00304"/>
</dbReference>
<dbReference type="EMBL" id="CAJPEV010000674">
    <property type="protein sequence ID" value="CAG0887509.1"/>
    <property type="molecule type" value="Genomic_DNA"/>
</dbReference>
<evidence type="ECO:0000313" key="15">
    <source>
        <dbReference type="Proteomes" id="UP000677054"/>
    </source>
</evidence>
<dbReference type="AlphaFoldDB" id="A0A7R9A5Y2"/>
<evidence type="ECO:0000256" key="11">
    <source>
        <dbReference type="ARBA" id="ARBA00023096"/>
    </source>
</evidence>
<dbReference type="InterPro" id="IPR000659">
    <property type="entry name" value="Pyridox_Oxase"/>
</dbReference>
<dbReference type="GO" id="GO:0004733">
    <property type="term" value="F:pyridoxamine phosphate oxidase activity"/>
    <property type="evidence" value="ECO:0007669"/>
    <property type="project" value="UniProtKB-EC"/>
</dbReference>
<dbReference type="FunFam" id="2.30.110.10:FF:000005">
    <property type="entry name" value="NAD(P)H-hydrate epimerase"/>
    <property type="match status" value="1"/>
</dbReference>